<comment type="caution">
    <text evidence="1">The sequence shown here is derived from an EMBL/GenBank/DDBJ whole genome shotgun (WGS) entry which is preliminary data.</text>
</comment>
<protein>
    <submittedName>
        <fullName evidence="1">Uncharacterized protein</fullName>
    </submittedName>
</protein>
<name>A0A8J6FSU0_ELECQ</name>
<accession>A0A8J6FSU0</accession>
<reference evidence="1" key="1">
    <citation type="thesis" date="2020" institute="ProQuest LLC" country="789 East Eisenhower Parkway, Ann Arbor, MI, USA">
        <title>Comparative Genomics and Chromosome Evolution.</title>
        <authorList>
            <person name="Mudd A.B."/>
        </authorList>
    </citation>
    <scope>NUCLEOTIDE SEQUENCE</scope>
    <source>
        <strain evidence="1">HN-11 Male</strain>
        <tissue evidence="1">Kidney and liver</tissue>
    </source>
</reference>
<sequence>MNGSMPQVFISAPCCLFSRKAVAFLQGFTMQRMESVITAACNSCGFCCTKKCISIRTFPKGHWPWQPIQGFYTLKLHLHIRLLLDPPPV</sequence>
<gene>
    <name evidence="1" type="ORF">GDO78_001722</name>
</gene>
<evidence type="ECO:0000313" key="1">
    <source>
        <dbReference type="EMBL" id="KAG9494018.1"/>
    </source>
</evidence>
<dbReference type="AlphaFoldDB" id="A0A8J6FSU0"/>
<dbReference type="EMBL" id="WNTK01000001">
    <property type="protein sequence ID" value="KAG9494018.1"/>
    <property type="molecule type" value="Genomic_DNA"/>
</dbReference>
<keyword evidence="2" id="KW-1185">Reference proteome</keyword>
<organism evidence="1 2">
    <name type="scientific">Eleutherodactylus coqui</name>
    <name type="common">Puerto Rican coqui</name>
    <dbReference type="NCBI Taxonomy" id="57060"/>
    <lineage>
        <taxon>Eukaryota</taxon>
        <taxon>Metazoa</taxon>
        <taxon>Chordata</taxon>
        <taxon>Craniata</taxon>
        <taxon>Vertebrata</taxon>
        <taxon>Euteleostomi</taxon>
        <taxon>Amphibia</taxon>
        <taxon>Batrachia</taxon>
        <taxon>Anura</taxon>
        <taxon>Neobatrachia</taxon>
        <taxon>Hyloidea</taxon>
        <taxon>Eleutherodactylidae</taxon>
        <taxon>Eleutherodactylinae</taxon>
        <taxon>Eleutherodactylus</taxon>
        <taxon>Eleutherodactylus</taxon>
    </lineage>
</organism>
<dbReference type="Proteomes" id="UP000770717">
    <property type="component" value="Unassembled WGS sequence"/>
</dbReference>
<proteinExistence type="predicted"/>
<evidence type="ECO:0000313" key="2">
    <source>
        <dbReference type="Proteomes" id="UP000770717"/>
    </source>
</evidence>